<dbReference type="SUPFAM" id="SSF55781">
    <property type="entry name" value="GAF domain-like"/>
    <property type="match status" value="1"/>
</dbReference>
<reference evidence="2" key="1">
    <citation type="journal article" date="2014" name="Front. Microbiol.">
        <title>High frequency of phylogenetically diverse reductive dehalogenase-homologous genes in deep subseafloor sedimentary metagenomes.</title>
        <authorList>
            <person name="Kawai M."/>
            <person name="Futagami T."/>
            <person name="Toyoda A."/>
            <person name="Takaki Y."/>
            <person name="Nishi S."/>
            <person name="Hori S."/>
            <person name="Arai W."/>
            <person name="Tsubouchi T."/>
            <person name="Morono Y."/>
            <person name="Uchiyama I."/>
            <person name="Ito T."/>
            <person name="Fujiyama A."/>
            <person name="Inagaki F."/>
            <person name="Takami H."/>
        </authorList>
    </citation>
    <scope>NUCLEOTIDE SEQUENCE</scope>
    <source>
        <strain evidence="2">Expedition CK06-06</strain>
    </source>
</reference>
<dbReference type="Pfam" id="PF13185">
    <property type="entry name" value="GAF_2"/>
    <property type="match status" value="1"/>
</dbReference>
<dbReference type="NCBIfam" id="TIGR00229">
    <property type="entry name" value="sensory_box"/>
    <property type="match status" value="1"/>
</dbReference>
<dbReference type="Gene3D" id="3.30.450.40">
    <property type="match status" value="1"/>
</dbReference>
<gene>
    <name evidence="2" type="ORF">S06H3_50329</name>
</gene>
<dbReference type="PANTHER" id="PTHR43102">
    <property type="entry name" value="SLR1143 PROTEIN"/>
    <property type="match status" value="1"/>
</dbReference>
<dbReference type="InterPro" id="IPR035965">
    <property type="entry name" value="PAS-like_dom_sf"/>
</dbReference>
<name>X1PTH0_9ZZZZ</name>
<dbReference type="SMART" id="SM00065">
    <property type="entry name" value="GAF"/>
    <property type="match status" value="1"/>
</dbReference>
<dbReference type="PROSITE" id="PS50112">
    <property type="entry name" value="PAS"/>
    <property type="match status" value="1"/>
</dbReference>
<comment type="caution">
    <text evidence="2">The sequence shown here is derived from an EMBL/GenBank/DDBJ whole genome shotgun (WGS) entry which is preliminary data.</text>
</comment>
<accession>X1PTH0</accession>
<dbReference type="EMBL" id="BARV01031859">
    <property type="protein sequence ID" value="GAI42400.1"/>
    <property type="molecule type" value="Genomic_DNA"/>
</dbReference>
<evidence type="ECO:0000313" key="2">
    <source>
        <dbReference type="EMBL" id="GAI42400.1"/>
    </source>
</evidence>
<feature type="domain" description="PAS" evidence="1">
    <location>
        <begin position="184"/>
        <end position="252"/>
    </location>
</feature>
<dbReference type="InterPro" id="IPR029016">
    <property type="entry name" value="GAF-like_dom_sf"/>
</dbReference>
<dbReference type="GO" id="GO:0006355">
    <property type="term" value="P:regulation of DNA-templated transcription"/>
    <property type="evidence" value="ECO:0007669"/>
    <property type="project" value="InterPro"/>
</dbReference>
<protein>
    <recommendedName>
        <fullName evidence="1">PAS domain-containing protein</fullName>
    </recommendedName>
</protein>
<dbReference type="SMART" id="SM00091">
    <property type="entry name" value="PAS"/>
    <property type="match status" value="1"/>
</dbReference>
<feature type="non-terminal residue" evidence="2">
    <location>
        <position position="252"/>
    </location>
</feature>
<dbReference type="SUPFAM" id="SSF55785">
    <property type="entry name" value="PYP-like sensor domain (PAS domain)"/>
    <property type="match status" value="1"/>
</dbReference>
<dbReference type="CDD" id="cd00130">
    <property type="entry name" value="PAS"/>
    <property type="match status" value="1"/>
</dbReference>
<dbReference type="InterPro" id="IPR003018">
    <property type="entry name" value="GAF"/>
</dbReference>
<dbReference type="InterPro" id="IPR000014">
    <property type="entry name" value="PAS"/>
</dbReference>
<organism evidence="2">
    <name type="scientific">marine sediment metagenome</name>
    <dbReference type="NCBI Taxonomy" id="412755"/>
    <lineage>
        <taxon>unclassified sequences</taxon>
        <taxon>metagenomes</taxon>
        <taxon>ecological metagenomes</taxon>
    </lineage>
</organism>
<dbReference type="AlphaFoldDB" id="X1PTH0"/>
<dbReference type="Pfam" id="PF00989">
    <property type="entry name" value="PAS"/>
    <property type="match status" value="1"/>
</dbReference>
<feature type="non-terminal residue" evidence="2">
    <location>
        <position position="1"/>
    </location>
</feature>
<dbReference type="PANTHER" id="PTHR43102:SF2">
    <property type="entry name" value="GAF DOMAIN-CONTAINING PROTEIN"/>
    <property type="match status" value="1"/>
</dbReference>
<dbReference type="InterPro" id="IPR013767">
    <property type="entry name" value="PAS_fold"/>
</dbReference>
<dbReference type="Gene3D" id="3.30.450.20">
    <property type="entry name" value="PAS domain"/>
    <property type="match status" value="1"/>
</dbReference>
<sequence length="252" mass="27957">SHVQAIENSEKRLAALNAVSDIISQSLELQAVLDLAASKVMEVMDVEVCLIFLLDEEAQELVLEVYRGVSEEFSAEIKKMRLGEGFNGRVAQSGEPMVVEDASRDPRLSREVVRQEGIRAQLIVPLVAKGKVVGTLCMATRRSKQFVAEEVELLSAIGSEIGVAIENARLYQNQQLIAEQLRISERKYRELFESAHDAIVVQDSKGDVIMANRAFASLTGYAQEELIGMNVTRFLPEAGLKLARETKRKLVQ</sequence>
<evidence type="ECO:0000259" key="1">
    <source>
        <dbReference type="PROSITE" id="PS50112"/>
    </source>
</evidence>
<proteinExistence type="predicted"/>